<feature type="region of interest" description="Disordered" evidence="1">
    <location>
        <begin position="46"/>
        <end position="70"/>
    </location>
</feature>
<keyword evidence="4" id="KW-1185">Reference proteome</keyword>
<sequence length="193" mass="22377">MVNLSEYRENEIISRLNLTILILLAAVLLLGIVTYNKSSYQHSLSDELTTKEKKRKEVTQENEKIKQEQKKIDDSVGTQDVIAASEFFNDKYFVWSTWKMYSQNMNDLKTRYPNLESNKYVDISGMSVGTGNSPNSDYSVETYTTINNNEIAEIINQNRQYDDKVTKRLLYKVSTFEEGKYDIETLKAYSEAL</sequence>
<comment type="caution">
    <text evidence="3">The sequence shown here is derived from an EMBL/GenBank/DDBJ whole genome shotgun (WGS) entry which is preliminary data.</text>
</comment>
<name>A0A9Q8FNZ9_9STAP</name>
<proteinExistence type="predicted"/>
<keyword evidence="2" id="KW-0812">Transmembrane</keyword>
<evidence type="ECO:0000313" key="4">
    <source>
        <dbReference type="Proteomes" id="UP000295280"/>
    </source>
</evidence>
<evidence type="ECO:0000256" key="1">
    <source>
        <dbReference type="SAM" id="MobiDB-lite"/>
    </source>
</evidence>
<evidence type="ECO:0000313" key="3">
    <source>
        <dbReference type="EMBL" id="TDL95516.1"/>
    </source>
</evidence>
<keyword evidence="2" id="KW-1133">Transmembrane helix</keyword>
<evidence type="ECO:0000256" key="2">
    <source>
        <dbReference type="SAM" id="Phobius"/>
    </source>
</evidence>
<feature type="transmembrane region" description="Helical" evidence="2">
    <location>
        <begin position="12"/>
        <end position="35"/>
    </location>
</feature>
<reference evidence="3 4" key="1">
    <citation type="submission" date="2019-01" db="EMBL/GenBank/DDBJ databases">
        <title>Draft genome sequences of the type strains of six Macrococcus species.</title>
        <authorList>
            <person name="Mazhar S."/>
            <person name="Altermann E."/>
            <person name="Hill C."/>
            <person name="Mcauliffe O."/>
        </authorList>
    </citation>
    <scope>NUCLEOTIDE SEQUENCE [LARGE SCALE GENOMIC DNA]</scope>
    <source>
        <strain evidence="3 4">ATCC 51828</strain>
    </source>
</reference>
<dbReference type="AlphaFoldDB" id="A0A9Q8FNZ9"/>
<protein>
    <submittedName>
        <fullName evidence="3">Uncharacterized protein</fullName>
    </submittedName>
</protein>
<dbReference type="Proteomes" id="UP000295280">
    <property type="component" value="Unassembled WGS sequence"/>
</dbReference>
<accession>A0A9Q8FNZ9</accession>
<keyword evidence="2" id="KW-0472">Membrane</keyword>
<dbReference type="RefSeq" id="WP_133418364.1">
    <property type="nucleotide sequence ID" value="NZ_SCWD01000006.1"/>
</dbReference>
<dbReference type="EMBL" id="SCWD01000006">
    <property type="protein sequence ID" value="TDL95516.1"/>
    <property type="molecule type" value="Genomic_DNA"/>
</dbReference>
<organism evidence="3 4">
    <name type="scientific">Macrococcus carouselicus</name>
    <dbReference type="NCBI Taxonomy" id="69969"/>
    <lineage>
        <taxon>Bacteria</taxon>
        <taxon>Bacillati</taxon>
        <taxon>Bacillota</taxon>
        <taxon>Bacilli</taxon>
        <taxon>Bacillales</taxon>
        <taxon>Staphylococcaceae</taxon>
        <taxon>Macrococcus</taxon>
    </lineage>
</organism>
<gene>
    <name evidence="3" type="ORF">ERX40_10055</name>
</gene>